<sequence length="428" mass="49542">MKKPILLCIGLLSALQSFSKQFDVYLDYATLPSLNMMFDLVEKKDNQQIERIIGFERFNLSEDKLSAFPQGKISFSKVSLKDFTAFSDLLVNKIAQSDELVELFIHTNLDHSFYNLPNVLEKLSPIANKFTIKHLYLYDDGSMNYKDLYEHREQDIKKLLASSQNELAKKLASHSNNNELDSISRYTWHKFFPTDYILLRPDYLTIDEKMQPLKEFIGNNVSAMSWSRFEKLSPEQKTLFLKLVNVDENTLHKLKNNSEERTFIFTGTTTWEKDKDKRLANAKTQVKVLEDFLKPDGKFYLGNKIKVFFKGHPKGDEINEYILKQTGAENIPANIPFEVLMMTNSLPDYVGGIMSSMYFSLPATHINKVIFLDSDKVKNKNDAKAQTLSKLMLMLNVITPEQIAFEEIPETKKNSFFKQAFDTLRSKF</sequence>
<organism evidence="1 2">
    <name type="scientific">Avibacterium avium</name>
    <name type="common">Pasteurella avium</name>
    <dbReference type="NCBI Taxonomy" id="751"/>
    <lineage>
        <taxon>Bacteria</taxon>
        <taxon>Pseudomonadati</taxon>
        <taxon>Pseudomonadota</taxon>
        <taxon>Gammaproteobacteria</taxon>
        <taxon>Pasteurellales</taxon>
        <taxon>Pasteurellaceae</taxon>
        <taxon>Avibacterium</taxon>
    </lineage>
</organism>
<evidence type="ECO:0000313" key="2">
    <source>
        <dbReference type="Proteomes" id="UP000255098"/>
    </source>
</evidence>
<accession>A0A379AQV5</accession>
<dbReference type="GO" id="GO:0016757">
    <property type="term" value="F:glycosyltransferase activity"/>
    <property type="evidence" value="ECO:0007669"/>
    <property type="project" value="UniProtKB-KW"/>
</dbReference>
<dbReference type="Gene3D" id="3.40.50.11120">
    <property type="entry name" value="Sialyltransferase, N-terminal GT-B Rossman nucleotide-binding domain"/>
    <property type="match status" value="1"/>
</dbReference>
<evidence type="ECO:0000313" key="1">
    <source>
        <dbReference type="EMBL" id="SUB23964.1"/>
    </source>
</evidence>
<dbReference type="SUPFAM" id="SSF53756">
    <property type="entry name" value="UDP-Glycosyltransferase/glycogen phosphorylase"/>
    <property type="match status" value="1"/>
</dbReference>
<dbReference type="InterPro" id="IPR043078">
    <property type="entry name" value="Sialyltransferase_N"/>
</dbReference>
<reference evidence="1 2" key="1">
    <citation type="submission" date="2018-06" db="EMBL/GenBank/DDBJ databases">
        <authorList>
            <consortium name="Pathogen Informatics"/>
            <person name="Doyle S."/>
        </authorList>
    </citation>
    <scope>NUCLEOTIDE SEQUENCE [LARGE SCALE GENOMIC DNA]</scope>
    <source>
        <strain evidence="2">NCTC 11297</strain>
    </source>
</reference>
<dbReference type="Gene3D" id="3.40.50.11110">
    <property type="entry name" value="Sialyltransferase, C-terminal GT-B Rossman nucleotide-binding domain"/>
    <property type="match status" value="1"/>
</dbReference>
<keyword evidence="2" id="KW-1185">Reference proteome</keyword>
<gene>
    <name evidence="1" type="ORF">NCTC11297_00982</name>
</gene>
<proteinExistence type="predicted"/>
<dbReference type="RefSeq" id="WP_115249238.1">
    <property type="nucleotide sequence ID" value="NZ_JBMMEG010000006.1"/>
</dbReference>
<dbReference type="GeneID" id="300133194"/>
<keyword evidence="1" id="KW-0808">Transferase</keyword>
<dbReference type="InterPro" id="IPR021574">
    <property type="entry name" value="PM0188"/>
</dbReference>
<dbReference type="EMBL" id="UGSP01000001">
    <property type="protein sequence ID" value="SUB23964.1"/>
    <property type="molecule type" value="Genomic_DNA"/>
</dbReference>
<protein>
    <submittedName>
        <fullName evidence="1">Sialyltransferase PMO188 family protein</fullName>
    </submittedName>
</protein>
<dbReference type="AlphaFoldDB" id="A0A379AQV5"/>
<dbReference type="Proteomes" id="UP000255098">
    <property type="component" value="Unassembled WGS sequence"/>
</dbReference>
<name>A0A379AQV5_AVIAV</name>
<keyword evidence="1" id="KW-0328">Glycosyltransferase</keyword>
<dbReference type="Pfam" id="PF11477">
    <property type="entry name" value="PM0188"/>
    <property type="match status" value="1"/>
</dbReference>